<dbReference type="Gene3D" id="1.10.357.10">
    <property type="entry name" value="Tetracycline Repressor, domain 2"/>
    <property type="match status" value="1"/>
</dbReference>
<evidence type="ECO:0000256" key="9">
    <source>
        <dbReference type="PROSITE-ProRule" id="PRU00335"/>
    </source>
</evidence>
<dbReference type="GO" id="GO:0003677">
    <property type="term" value="F:DNA binding"/>
    <property type="evidence" value="ECO:0007669"/>
    <property type="project" value="UniProtKB-UniRule"/>
</dbReference>
<keyword evidence="7" id="KW-0804">Transcription</keyword>
<feature type="DNA-binding region" description="H-T-H motif" evidence="9">
    <location>
        <begin position="32"/>
        <end position="51"/>
    </location>
</feature>
<keyword evidence="5" id="KW-0805">Transcription regulation</keyword>
<dbReference type="InterPro" id="IPR001647">
    <property type="entry name" value="HTH_TetR"/>
</dbReference>
<dbReference type="Pfam" id="PF00440">
    <property type="entry name" value="TetR_N"/>
    <property type="match status" value="1"/>
</dbReference>
<dbReference type="SUPFAM" id="SSF46689">
    <property type="entry name" value="Homeodomain-like"/>
    <property type="match status" value="1"/>
</dbReference>
<evidence type="ECO:0000256" key="5">
    <source>
        <dbReference type="ARBA" id="ARBA00023015"/>
    </source>
</evidence>
<evidence type="ECO:0000313" key="11">
    <source>
        <dbReference type="EMBL" id="QNN61611.1"/>
    </source>
</evidence>
<dbReference type="Pfam" id="PF18665">
    <property type="entry name" value="TetR_C_37"/>
    <property type="match status" value="1"/>
</dbReference>
<dbReference type="PANTHER" id="PTHR43479:SF11">
    <property type="entry name" value="ACREF_ENVCD OPERON REPRESSOR-RELATED"/>
    <property type="match status" value="1"/>
</dbReference>
<evidence type="ECO:0000256" key="7">
    <source>
        <dbReference type="ARBA" id="ARBA00023163"/>
    </source>
</evidence>
<evidence type="ECO:0000256" key="8">
    <source>
        <dbReference type="ARBA" id="ARBA00030200"/>
    </source>
</evidence>
<organism evidence="11 12">
    <name type="scientific">Erysipelothrix inopinata</name>
    <dbReference type="NCBI Taxonomy" id="225084"/>
    <lineage>
        <taxon>Bacteria</taxon>
        <taxon>Bacillati</taxon>
        <taxon>Bacillota</taxon>
        <taxon>Erysipelotrichia</taxon>
        <taxon>Erysipelotrichales</taxon>
        <taxon>Erysipelotrichaceae</taxon>
        <taxon>Erysipelothrix</taxon>
    </lineage>
</organism>
<name>A0A7G9S186_9FIRM</name>
<dbReference type="Proteomes" id="UP000515928">
    <property type="component" value="Chromosome"/>
</dbReference>
<evidence type="ECO:0000313" key="12">
    <source>
        <dbReference type="Proteomes" id="UP000515928"/>
    </source>
</evidence>
<dbReference type="InterPro" id="IPR050624">
    <property type="entry name" value="HTH-type_Tx_Regulator"/>
</dbReference>
<dbReference type="EMBL" id="CP060715">
    <property type="protein sequence ID" value="QNN61611.1"/>
    <property type="molecule type" value="Genomic_DNA"/>
</dbReference>
<sequence>MKKKYTAQEVQVLILDSATKLFIQEGFDATRVQDIMNPLDGLTKGAFYHHFESKDEVADKVIERLIPSKDVLDSISKNEQLTGLRKIQDFFVASMFDESIFKYISNSFELLNSPKFFLKYIDYVNQTLVPYIEDALVEGNEDGSLSMDHPKQTAELIVLVLSTWFLNAIFPNTIETFEQKIHVSQKFLKNNHLDILDDYVIERINHEISKNAQGITEE</sequence>
<dbReference type="KEGG" id="eio:H9L01_04455"/>
<protein>
    <recommendedName>
        <fullName evidence="3">Biofilm operon icaADBC HTH-type negative transcriptional regulator IcaR</fullName>
    </recommendedName>
    <alternativeName>
        <fullName evidence="8">Intercellular adhesion protein R</fullName>
    </alternativeName>
</protein>
<dbReference type="InterPro" id="IPR041646">
    <property type="entry name" value="IcaR_C"/>
</dbReference>
<dbReference type="RefSeq" id="WP_187534810.1">
    <property type="nucleotide sequence ID" value="NZ_CBCSHU010000003.1"/>
</dbReference>
<comment type="subunit">
    <text evidence="2">Homodimer.</text>
</comment>
<evidence type="ECO:0000256" key="1">
    <source>
        <dbReference type="ARBA" id="ARBA00002291"/>
    </source>
</evidence>
<gene>
    <name evidence="11" type="ORF">H9L01_04455</name>
</gene>
<feature type="domain" description="HTH tetR-type" evidence="10">
    <location>
        <begin position="8"/>
        <end position="69"/>
    </location>
</feature>
<dbReference type="AlphaFoldDB" id="A0A7G9S186"/>
<dbReference type="PROSITE" id="PS50977">
    <property type="entry name" value="HTH_TETR_2"/>
    <property type="match status" value="1"/>
</dbReference>
<dbReference type="InterPro" id="IPR009057">
    <property type="entry name" value="Homeodomain-like_sf"/>
</dbReference>
<evidence type="ECO:0000256" key="3">
    <source>
        <dbReference type="ARBA" id="ARBA00014341"/>
    </source>
</evidence>
<keyword evidence="6 9" id="KW-0238">DNA-binding</keyword>
<keyword evidence="12" id="KW-1185">Reference proteome</keyword>
<accession>A0A7G9S186</accession>
<evidence type="ECO:0000256" key="6">
    <source>
        <dbReference type="ARBA" id="ARBA00023125"/>
    </source>
</evidence>
<dbReference type="PANTHER" id="PTHR43479">
    <property type="entry name" value="ACREF/ENVCD OPERON REPRESSOR-RELATED"/>
    <property type="match status" value="1"/>
</dbReference>
<evidence type="ECO:0000259" key="10">
    <source>
        <dbReference type="PROSITE" id="PS50977"/>
    </source>
</evidence>
<proteinExistence type="predicted"/>
<keyword evidence="4" id="KW-0678">Repressor</keyword>
<comment type="function">
    <text evidence="1">Represses transcription of the icaADBC operon necessary for biofilm production.</text>
</comment>
<evidence type="ECO:0000256" key="2">
    <source>
        <dbReference type="ARBA" id="ARBA00011738"/>
    </source>
</evidence>
<reference evidence="11 12" key="1">
    <citation type="submission" date="2020-08" db="EMBL/GenBank/DDBJ databases">
        <title>Genome sequence of Erysipelothrix inopinata DSM 15511T.</title>
        <authorList>
            <person name="Hyun D.-W."/>
            <person name="Bae J.-W."/>
        </authorList>
    </citation>
    <scope>NUCLEOTIDE SEQUENCE [LARGE SCALE GENOMIC DNA]</scope>
    <source>
        <strain evidence="11 12">DSM 15511</strain>
    </source>
</reference>
<evidence type="ECO:0000256" key="4">
    <source>
        <dbReference type="ARBA" id="ARBA00022491"/>
    </source>
</evidence>